<dbReference type="Proteomes" id="UP000569914">
    <property type="component" value="Unassembled WGS sequence"/>
</dbReference>
<reference evidence="1 2" key="1">
    <citation type="submission" date="2020-07" db="EMBL/GenBank/DDBJ databases">
        <title>Sequencing the genomes of 1000 actinobacteria strains.</title>
        <authorList>
            <person name="Klenk H.-P."/>
        </authorList>
    </citation>
    <scope>NUCLEOTIDE SEQUENCE [LARGE SCALE GENOMIC DNA]</scope>
    <source>
        <strain evidence="1 2">DSM 22083</strain>
    </source>
</reference>
<organism evidence="1 2">
    <name type="scientific">Microlunatus parietis</name>
    <dbReference type="NCBI Taxonomy" id="682979"/>
    <lineage>
        <taxon>Bacteria</taxon>
        <taxon>Bacillati</taxon>
        <taxon>Actinomycetota</taxon>
        <taxon>Actinomycetes</taxon>
        <taxon>Propionibacteriales</taxon>
        <taxon>Propionibacteriaceae</taxon>
        <taxon>Microlunatus</taxon>
    </lineage>
</organism>
<keyword evidence="2" id="KW-1185">Reference proteome</keyword>
<evidence type="ECO:0000313" key="2">
    <source>
        <dbReference type="Proteomes" id="UP000569914"/>
    </source>
</evidence>
<dbReference type="Gene3D" id="1.10.260.40">
    <property type="entry name" value="lambda repressor-like DNA-binding domains"/>
    <property type="match status" value="1"/>
</dbReference>
<dbReference type="GO" id="GO:0003677">
    <property type="term" value="F:DNA binding"/>
    <property type="evidence" value="ECO:0007669"/>
    <property type="project" value="InterPro"/>
</dbReference>
<proteinExistence type="predicted"/>
<name>A0A7Y9LCH2_9ACTN</name>
<dbReference type="RefSeq" id="WP_179753915.1">
    <property type="nucleotide sequence ID" value="NZ_JACCBU010000001.1"/>
</dbReference>
<dbReference type="SUPFAM" id="SSF47413">
    <property type="entry name" value="lambda repressor-like DNA-binding domains"/>
    <property type="match status" value="1"/>
</dbReference>
<accession>A0A7Y9LCH2</accession>
<dbReference type="InterPro" id="IPR010982">
    <property type="entry name" value="Lambda_DNA-bd_dom_sf"/>
</dbReference>
<protein>
    <submittedName>
        <fullName evidence="1">Plasmid maintenance system antidote protein VapI</fullName>
    </submittedName>
</protein>
<dbReference type="EMBL" id="JACCBU010000001">
    <property type="protein sequence ID" value="NYE72842.1"/>
    <property type="molecule type" value="Genomic_DNA"/>
</dbReference>
<comment type="caution">
    <text evidence="1">The sequence shown here is derived from an EMBL/GenBank/DDBJ whole genome shotgun (WGS) entry which is preliminary data.</text>
</comment>
<dbReference type="AlphaFoldDB" id="A0A7Y9LCH2"/>
<sequence length="80" mass="8594">MKEITLPKPTAADYLAEEIQARGWGVAGFAARSGIALELLKDILSGASSINLQTARRLAVATGTTIWTWLRVGDEDFAFA</sequence>
<gene>
    <name evidence="1" type="ORF">BKA15_004171</name>
</gene>
<evidence type="ECO:0000313" key="1">
    <source>
        <dbReference type="EMBL" id="NYE72842.1"/>
    </source>
</evidence>